<sequence length="41" mass="4399">MSAGVKRFRPLERDRAARMALRIPAATVAGGELRRGGGLSF</sequence>
<proteinExistence type="predicted"/>
<protein>
    <submittedName>
        <fullName evidence="1">Uncharacterized protein</fullName>
    </submittedName>
</protein>
<evidence type="ECO:0000313" key="1">
    <source>
        <dbReference type="EMBL" id="MBB5808965.1"/>
    </source>
</evidence>
<dbReference type="Proteomes" id="UP000552097">
    <property type="component" value="Unassembled WGS sequence"/>
</dbReference>
<reference evidence="1 2" key="1">
    <citation type="submission" date="2020-08" db="EMBL/GenBank/DDBJ databases">
        <title>Sequencing the genomes of 1000 actinobacteria strains.</title>
        <authorList>
            <person name="Klenk H.-P."/>
        </authorList>
    </citation>
    <scope>NUCLEOTIDE SEQUENCE [LARGE SCALE GENOMIC DNA]</scope>
    <source>
        <strain evidence="1 2">DSM 45486</strain>
    </source>
</reference>
<dbReference type="EMBL" id="JACHMO010000001">
    <property type="protein sequence ID" value="MBB5808965.1"/>
    <property type="molecule type" value="Genomic_DNA"/>
</dbReference>
<dbReference type="AlphaFoldDB" id="A0A7W9HV13"/>
<gene>
    <name evidence="1" type="ORF">F4560_008733</name>
</gene>
<evidence type="ECO:0000313" key="2">
    <source>
        <dbReference type="Proteomes" id="UP000552097"/>
    </source>
</evidence>
<name>A0A7W9HV13_9PSEU</name>
<dbReference type="RefSeq" id="WP_281392025.1">
    <property type="nucleotide sequence ID" value="NZ_JACHMO010000001.1"/>
</dbReference>
<organism evidence="1 2">
    <name type="scientific">Saccharothrix ecbatanensis</name>
    <dbReference type="NCBI Taxonomy" id="1105145"/>
    <lineage>
        <taxon>Bacteria</taxon>
        <taxon>Bacillati</taxon>
        <taxon>Actinomycetota</taxon>
        <taxon>Actinomycetes</taxon>
        <taxon>Pseudonocardiales</taxon>
        <taxon>Pseudonocardiaceae</taxon>
        <taxon>Saccharothrix</taxon>
    </lineage>
</organism>
<comment type="caution">
    <text evidence="1">The sequence shown here is derived from an EMBL/GenBank/DDBJ whole genome shotgun (WGS) entry which is preliminary data.</text>
</comment>
<accession>A0A7W9HV13</accession>
<keyword evidence="2" id="KW-1185">Reference proteome</keyword>